<keyword evidence="3 11" id="KW-0813">Transport</keyword>
<dbReference type="InterPro" id="IPR035908">
    <property type="entry name" value="F0_ATP_A_sf"/>
</dbReference>
<reference evidence="14 15" key="1">
    <citation type="submission" date="2016-10" db="EMBL/GenBank/DDBJ databases">
        <authorList>
            <person name="de Groot N.N."/>
        </authorList>
    </citation>
    <scope>NUCLEOTIDE SEQUENCE [LARGE SCALE GENOMIC DNA]</scope>
    <source>
        <strain evidence="14 15">KHGC13</strain>
    </source>
</reference>
<evidence type="ECO:0000256" key="1">
    <source>
        <dbReference type="ARBA" id="ARBA00004141"/>
    </source>
</evidence>
<dbReference type="Proteomes" id="UP000198817">
    <property type="component" value="Unassembled WGS sequence"/>
</dbReference>
<dbReference type="InterPro" id="IPR023011">
    <property type="entry name" value="ATP_synth_F0_asu_AS"/>
</dbReference>
<dbReference type="AlphaFoldDB" id="A0A1I7HJ36"/>
<evidence type="ECO:0000256" key="4">
    <source>
        <dbReference type="ARBA" id="ARBA00022547"/>
    </source>
</evidence>
<dbReference type="PROSITE" id="PS00449">
    <property type="entry name" value="ATPASE_A"/>
    <property type="match status" value="1"/>
</dbReference>
<sequence length="265" mass="29559">MIDLNHIGPRIILTFGNGHIYLTESVCLEIIVCAVIAAIGIWMGSRLERVPRGKQVVAETIVSAVYKLAEDNLGKETGERYAPYLGSLIVFLIFANSLGLLGLRPITADLNVTSALAVMSFLIIQVSAVKKLGWKGRLSAMGDPYWFMILMNIISAVVLPVTLALRLFGNIFGGMIVVDLWLNFMGNLSMRFCSVPILRCVTGIPLNLFFDIFEPLIQAYIFTVLTAVNLNEALSGEMPETAEKRRRKRLARQEKRRLREEKQEA</sequence>
<keyword evidence="9 11" id="KW-0472">Membrane</keyword>
<evidence type="ECO:0000256" key="8">
    <source>
        <dbReference type="ARBA" id="ARBA00023065"/>
    </source>
</evidence>
<evidence type="ECO:0000256" key="13">
    <source>
        <dbReference type="SAM" id="MobiDB-lite"/>
    </source>
</evidence>
<feature type="region of interest" description="Disordered" evidence="13">
    <location>
        <begin position="240"/>
        <end position="265"/>
    </location>
</feature>
<keyword evidence="5 11" id="KW-0812">Transmembrane</keyword>
<evidence type="ECO:0000256" key="7">
    <source>
        <dbReference type="ARBA" id="ARBA00022989"/>
    </source>
</evidence>
<dbReference type="SUPFAM" id="SSF81336">
    <property type="entry name" value="F1F0 ATP synthase subunit A"/>
    <property type="match status" value="1"/>
</dbReference>
<keyword evidence="6 11" id="KW-0375">Hydrogen ion transport</keyword>
<dbReference type="InterPro" id="IPR000568">
    <property type="entry name" value="ATP_synth_F0_asu"/>
</dbReference>
<dbReference type="PANTHER" id="PTHR42823:SF3">
    <property type="entry name" value="ATP SYNTHASE SUBUNIT A, CHLOROPLASTIC"/>
    <property type="match status" value="1"/>
</dbReference>
<protein>
    <recommendedName>
        <fullName evidence="11 12">ATP synthase subunit a</fullName>
    </recommendedName>
    <alternativeName>
        <fullName evidence="11">ATP synthase F0 sector subunit a</fullName>
    </alternativeName>
    <alternativeName>
        <fullName evidence="11">F-ATPase subunit 6</fullName>
    </alternativeName>
</protein>
<evidence type="ECO:0000256" key="12">
    <source>
        <dbReference type="RuleBase" id="RU000483"/>
    </source>
</evidence>
<dbReference type="Pfam" id="PF00119">
    <property type="entry name" value="ATP-synt_A"/>
    <property type="match status" value="1"/>
</dbReference>
<dbReference type="Gene3D" id="1.20.120.220">
    <property type="entry name" value="ATP synthase, F0 complex, subunit A"/>
    <property type="match status" value="1"/>
</dbReference>
<comment type="function">
    <text evidence="11 12">Key component of the proton channel; it plays a direct role in the translocation of protons across the membrane.</text>
</comment>
<keyword evidence="8 11" id="KW-0406">Ion transport</keyword>
<evidence type="ECO:0000256" key="2">
    <source>
        <dbReference type="ARBA" id="ARBA00006810"/>
    </source>
</evidence>
<evidence type="ECO:0000256" key="10">
    <source>
        <dbReference type="ARBA" id="ARBA00023310"/>
    </source>
</evidence>
<dbReference type="PANTHER" id="PTHR42823">
    <property type="entry name" value="ATP SYNTHASE SUBUNIT A, CHLOROPLASTIC"/>
    <property type="match status" value="1"/>
</dbReference>
<keyword evidence="11" id="KW-1003">Cell membrane</keyword>
<evidence type="ECO:0000313" key="15">
    <source>
        <dbReference type="Proteomes" id="UP000198817"/>
    </source>
</evidence>
<comment type="subcellular location">
    <subcellularLocation>
        <location evidence="11 12">Cell membrane</location>
        <topology evidence="11 12">Multi-pass membrane protein</topology>
    </subcellularLocation>
    <subcellularLocation>
        <location evidence="1">Membrane</location>
        <topology evidence="1">Multi-pass membrane protein</topology>
    </subcellularLocation>
</comment>
<evidence type="ECO:0000256" key="9">
    <source>
        <dbReference type="ARBA" id="ARBA00023136"/>
    </source>
</evidence>
<keyword evidence="4 11" id="KW-0138">CF(0)</keyword>
<evidence type="ECO:0000256" key="3">
    <source>
        <dbReference type="ARBA" id="ARBA00022448"/>
    </source>
</evidence>
<feature type="transmembrane region" description="Helical" evidence="11">
    <location>
        <begin position="20"/>
        <end position="44"/>
    </location>
</feature>
<dbReference type="PRINTS" id="PR00123">
    <property type="entry name" value="ATPASEA"/>
</dbReference>
<evidence type="ECO:0000256" key="11">
    <source>
        <dbReference type="HAMAP-Rule" id="MF_01393"/>
    </source>
</evidence>
<feature type="transmembrane region" description="Helical" evidence="11">
    <location>
        <begin position="115"/>
        <end position="133"/>
    </location>
</feature>
<organism evidence="14 15">
    <name type="scientific">Eubacterium pyruvativorans</name>
    <dbReference type="NCBI Taxonomy" id="155865"/>
    <lineage>
        <taxon>Bacteria</taxon>
        <taxon>Bacillati</taxon>
        <taxon>Bacillota</taxon>
        <taxon>Clostridia</taxon>
        <taxon>Eubacteriales</taxon>
        <taxon>Eubacteriaceae</taxon>
        <taxon>Eubacterium</taxon>
    </lineage>
</organism>
<feature type="transmembrane region" description="Helical" evidence="11">
    <location>
        <begin position="145"/>
        <end position="165"/>
    </location>
</feature>
<dbReference type="EMBL" id="FPBT01000018">
    <property type="protein sequence ID" value="SFU60703.1"/>
    <property type="molecule type" value="Genomic_DNA"/>
</dbReference>
<evidence type="ECO:0000313" key="14">
    <source>
        <dbReference type="EMBL" id="SFU60703.1"/>
    </source>
</evidence>
<comment type="similarity">
    <text evidence="2 11 12">Belongs to the ATPase A chain family.</text>
</comment>
<dbReference type="OrthoDB" id="9789241at2"/>
<feature type="compositionally biased region" description="Basic and acidic residues" evidence="13">
    <location>
        <begin position="251"/>
        <end position="265"/>
    </location>
</feature>
<dbReference type="HAMAP" id="MF_01393">
    <property type="entry name" value="ATP_synth_a_bact"/>
    <property type="match status" value="1"/>
</dbReference>
<gene>
    <name evidence="11" type="primary">atpB</name>
    <name evidence="14" type="ORF">SAMN05216508_1188</name>
</gene>
<feature type="transmembrane region" description="Helical" evidence="11">
    <location>
        <begin position="81"/>
        <end position="103"/>
    </location>
</feature>
<keyword evidence="7 11" id="KW-1133">Transmembrane helix</keyword>
<keyword evidence="15" id="KW-1185">Reference proteome</keyword>
<evidence type="ECO:0000256" key="6">
    <source>
        <dbReference type="ARBA" id="ARBA00022781"/>
    </source>
</evidence>
<dbReference type="CDD" id="cd00310">
    <property type="entry name" value="ATP-synt_Fo_a_6"/>
    <property type="match status" value="1"/>
</dbReference>
<name>A0A1I7HJ36_9FIRM</name>
<keyword evidence="10 11" id="KW-0066">ATP synthesis</keyword>
<dbReference type="NCBIfam" id="TIGR01131">
    <property type="entry name" value="ATP_synt_6_or_A"/>
    <property type="match status" value="1"/>
</dbReference>
<dbReference type="InterPro" id="IPR045082">
    <property type="entry name" value="ATP_syn_F0_a_bact/chloroplast"/>
</dbReference>
<dbReference type="STRING" id="155865.SAMN05216515_1198"/>
<dbReference type="GO" id="GO:0046933">
    <property type="term" value="F:proton-transporting ATP synthase activity, rotational mechanism"/>
    <property type="evidence" value="ECO:0007669"/>
    <property type="project" value="UniProtKB-UniRule"/>
</dbReference>
<dbReference type="GO" id="GO:0045259">
    <property type="term" value="C:proton-transporting ATP synthase complex"/>
    <property type="evidence" value="ECO:0007669"/>
    <property type="project" value="UniProtKB-KW"/>
</dbReference>
<dbReference type="GO" id="GO:0005886">
    <property type="term" value="C:plasma membrane"/>
    <property type="evidence" value="ECO:0007669"/>
    <property type="project" value="UniProtKB-SubCell"/>
</dbReference>
<proteinExistence type="inferred from homology"/>
<dbReference type="RefSeq" id="WP_090471562.1">
    <property type="nucleotide sequence ID" value="NZ_FOWF01000019.1"/>
</dbReference>
<accession>A0A1I7HJ36</accession>
<evidence type="ECO:0000256" key="5">
    <source>
        <dbReference type="ARBA" id="ARBA00022692"/>
    </source>
</evidence>
<dbReference type="GO" id="GO:0042777">
    <property type="term" value="P:proton motive force-driven plasma membrane ATP synthesis"/>
    <property type="evidence" value="ECO:0007669"/>
    <property type="project" value="TreeGrafter"/>
</dbReference>